<gene>
    <name evidence="2" type="ORF">Ga0061065_103155</name>
</gene>
<evidence type="ECO:0000313" key="2">
    <source>
        <dbReference type="EMBL" id="CUB03305.1"/>
    </source>
</evidence>
<name>A0A0K6IJM4_9GAMM</name>
<keyword evidence="1" id="KW-0732">Signal</keyword>
<protein>
    <submittedName>
        <fullName evidence="2">Uncharacterized protein</fullName>
    </submittedName>
</protein>
<evidence type="ECO:0000256" key="1">
    <source>
        <dbReference type="SAM" id="SignalP"/>
    </source>
</evidence>
<dbReference type="AlphaFoldDB" id="A0A0K6IJM4"/>
<organism evidence="2 3">
    <name type="scientific">Marinomonas fungiae</name>
    <dbReference type="NCBI Taxonomy" id="1137284"/>
    <lineage>
        <taxon>Bacteria</taxon>
        <taxon>Pseudomonadati</taxon>
        <taxon>Pseudomonadota</taxon>
        <taxon>Gammaproteobacteria</taxon>
        <taxon>Oceanospirillales</taxon>
        <taxon>Oceanospirillaceae</taxon>
        <taxon>Marinomonas</taxon>
    </lineage>
</organism>
<feature type="signal peptide" evidence="1">
    <location>
        <begin position="1"/>
        <end position="21"/>
    </location>
</feature>
<sequence>MKKLTLSAAAVAAIFGAQVQAAPGDVQLVGFVSPICEVTGLSTQLVDFGNVSQIQNVSLSGLNMRCNDADGATVTLTSSEGGLESDDNEDFALKYDATFTPSGGLPSFTLNAPGGPGQNDVSVAQPYGGSSALASGVGASINIATTETSPWAGGYSDTLTVNITSN</sequence>
<dbReference type="STRING" id="1137284.GCA_001418205_01153"/>
<accession>A0A0K6IJM4</accession>
<keyword evidence="3" id="KW-1185">Reference proteome</keyword>
<evidence type="ECO:0000313" key="3">
    <source>
        <dbReference type="Proteomes" id="UP000182769"/>
    </source>
</evidence>
<dbReference type="EMBL" id="CYHG01000003">
    <property type="protein sequence ID" value="CUB03305.1"/>
    <property type="molecule type" value="Genomic_DNA"/>
</dbReference>
<dbReference type="OrthoDB" id="6312617at2"/>
<dbReference type="RefSeq" id="WP_055462269.1">
    <property type="nucleotide sequence ID" value="NZ_CYHG01000003.1"/>
</dbReference>
<feature type="chain" id="PRO_5005505574" evidence="1">
    <location>
        <begin position="22"/>
        <end position="166"/>
    </location>
</feature>
<dbReference type="Proteomes" id="UP000182769">
    <property type="component" value="Unassembled WGS sequence"/>
</dbReference>
<proteinExistence type="predicted"/>
<reference evidence="3" key="1">
    <citation type="submission" date="2015-08" db="EMBL/GenBank/DDBJ databases">
        <authorList>
            <person name="Varghese N."/>
        </authorList>
    </citation>
    <scope>NUCLEOTIDE SEQUENCE [LARGE SCALE GENOMIC DNA]</scope>
    <source>
        <strain evidence="3">JCM 18476</strain>
    </source>
</reference>